<gene>
    <name evidence="2" type="ORF">D4T97_000970</name>
</gene>
<dbReference type="EMBL" id="QYTV02000001">
    <property type="protein sequence ID" value="RST77103.1"/>
    <property type="molecule type" value="Genomic_DNA"/>
</dbReference>
<dbReference type="OrthoDB" id="2455856at2"/>
<keyword evidence="3" id="KW-1185">Reference proteome</keyword>
<name>A0A429Y6U5_9BACI</name>
<reference evidence="2" key="1">
    <citation type="submission" date="2018-12" db="EMBL/GenBank/DDBJ databases">
        <authorList>
            <person name="Sun L."/>
            <person name="Chen Z."/>
        </authorList>
    </citation>
    <scope>NUCLEOTIDE SEQUENCE [LARGE SCALE GENOMIC DNA]</scope>
    <source>
        <strain evidence="2">3-2-2</strain>
    </source>
</reference>
<feature type="transmembrane region" description="Helical" evidence="1">
    <location>
        <begin position="162"/>
        <end position="184"/>
    </location>
</feature>
<organism evidence="2 3">
    <name type="scientific">Siminovitchia acidinfaciens</name>
    <dbReference type="NCBI Taxonomy" id="2321395"/>
    <lineage>
        <taxon>Bacteria</taxon>
        <taxon>Bacillati</taxon>
        <taxon>Bacillota</taxon>
        <taxon>Bacilli</taxon>
        <taxon>Bacillales</taxon>
        <taxon>Bacillaceae</taxon>
        <taxon>Siminovitchia</taxon>
    </lineage>
</organism>
<keyword evidence="1" id="KW-0472">Membrane</keyword>
<dbReference type="AlphaFoldDB" id="A0A429Y6U5"/>
<accession>A0A429Y6U5</accession>
<evidence type="ECO:0000313" key="3">
    <source>
        <dbReference type="Proteomes" id="UP000287156"/>
    </source>
</evidence>
<dbReference type="Proteomes" id="UP000287156">
    <property type="component" value="Unassembled WGS sequence"/>
</dbReference>
<comment type="caution">
    <text evidence="2">The sequence shown here is derived from an EMBL/GenBank/DDBJ whole genome shotgun (WGS) entry which is preliminary data.</text>
</comment>
<evidence type="ECO:0000313" key="2">
    <source>
        <dbReference type="EMBL" id="RST77103.1"/>
    </source>
</evidence>
<evidence type="ECO:0000256" key="1">
    <source>
        <dbReference type="SAM" id="Phobius"/>
    </source>
</evidence>
<proteinExistence type="predicted"/>
<feature type="transmembrane region" description="Helical" evidence="1">
    <location>
        <begin position="114"/>
        <end position="135"/>
    </location>
</feature>
<feature type="transmembrane region" description="Helical" evidence="1">
    <location>
        <begin position="196"/>
        <end position="217"/>
    </location>
</feature>
<keyword evidence="1" id="KW-0812">Transmembrane</keyword>
<feature type="transmembrane region" description="Helical" evidence="1">
    <location>
        <begin position="37"/>
        <end position="61"/>
    </location>
</feature>
<protein>
    <recommendedName>
        <fullName evidence="4">Yip1 domain-containing protein</fullName>
    </recommendedName>
</protein>
<keyword evidence="1" id="KW-1133">Transmembrane helix</keyword>
<feature type="transmembrane region" description="Helical" evidence="1">
    <location>
        <begin position="81"/>
        <end position="102"/>
    </location>
</feature>
<sequence length="223" mass="25859">MRVMIYQLRILKGLLYPKRSFFQLEKAESVYDLRLKLFLLFLMSTLVFAVSGFAGIGSHVFSSELTEGSSGEFEWLKSYFIAGRFILGLFYAALIIFFQALWFWTLTDVPYSKLVVLQAFIFPILLLEQAINIFLTVQLNLPWSSSPFSLGPIAQYMTDKRYFIYFLGCISLFKVWVISIQLYGLRILSRRRQLSLFGIVLGVHLIFWLGSAFLAFLDFKKIL</sequence>
<evidence type="ECO:0008006" key="4">
    <source>
        <dbReference type="Google" id="ProtNLM"/>
    </source>
</evidence>